<dbReference type="EMBL" id="ABCC02000057">
    <property type="protein sequence ID" value="EDP13166.1"/>
    <property type="molecule type" value="Genomic_DNA"/>
</dbReference>
<dbReference type="InterPro" id="IPR010985">
    <property type="entry name" value="Ribbon_hlx_hlx"/>
</dbReference>
<dbReference type="SUPFAM" id="SSF47598">
    <property type="entry name" value="Ribbon-helix-helix"/>
    <property type="match status" value="1"/>
</dbReference>
<dbReference type="RefSeq" id="WP_007038498.1">
    <property type="nucleotide sequence ID" value="NZ_DS480712.1"/>
</dbReference>
<dbReference type="InterPro" id="IPR013321">
    <property type="entry name" value="Arc_rbn_hlx_hlx"/>
</dbReference>
<comment type="caution">
    <text evidence="2">The sequence shown here is derived from an EMBL/GenBank/DDBJ whole genome shotgun (WGS) entry which is preliminary data.</text>
</comment>
<sequence length="55" mass="6318">MENLAVSKNNIRVPITIPKELKQQLDKVAKEDKRTFSNLCAKILSDYVEQKKDGE</sequence>
<dbReference type="Gene3D" id="1.10.1220.10">
    <property type="entry name" value="Met repressor-like"/>
    <property type="match status" value="1"/>
</dbReference>
<dbReference type="Proteomes" id="UP000005396">
    <property type="component" value="Unassembled WGS sequence"/>
</dbReference>
<dbReference type="HOGENOM" id="CLU_213116_1_0_9"/>
<dbReference type="GO" id="GO:0006355">
    <property type="term" value="P:regulation of DNA-templated transcription"/>
    <property type="evidence" value="ECO:0007669"/>
    <property type="project" value="InterPro"/>
</dbReference>
<evidence type="ECO:0000259" key="1">
    <source>
        <dbReference type="Pfam" id="PF07878"/>
    </source>
</evidence>
<accession>A8S424</accession>
<reference evidence="2 3" key="1">
    <citation type="submission" date="2007-08" db="EMBL/GenBank/DDBJ databases">
        <authorList>
            <person name="Fulton L."/>
            <person name="Clifton S."/>
            <person name="Fulton B."/>
            <person name="Xu J."/>
            <person name="Minx P."/>
            <person name="Pepin K.H."/>
            <person name="Johnson M."/>
            <person name="Thiruvilangam P."/>
            <person name="Bhonagiri V."/>
            <person name="Nash W.E."/>
            <person name="Mardis E.R."/>
            <person name="Wilson R.K."/>
        </authorList>
    </citation>
    <scope>NUCLEOTIDE SEQUENCE [LARGE SCALE GENOMIC DNA]</scope>
    <source>
        <strain evidence="3">ATCC BAA-613 / DSM 15670 / CCUG 46953 / JCM 12243 / WAL 16351</strain>
    </source>
</reference>
<protein>
    <recommendedName>
        <fullName evidence="1">CopG-like ribbon-helix-helix domain-containing protein</fullName>
    </recommendedName>
</protein>
<proteinExistence type="predicted"/>
<reference evidence="2 3" key="2">
    <citation type="submission" date="2007-09" db="EMBL/GenBank/DDBJ databases">
        <title>Draft genome sequence of Clostridium bolteae (ATCC BAA-613).</title>
        <authorList>
            <person name="Sudarsanam P."/>
            <person name="Ley R."/>
            <person name="Guruge J."/>
            <person name="Turnbaugh P.J."/>
            <person name="Mahowald M."/>
            <person name="Liep D."/>
            <person name="Gordon J."/>
        </authorList>
    </citation>
    <scope>NUCLEOTIDE SEQUENCE [LARGE SCALE GENOMIC DNA]</scope>
    <source>
        <strain evidence="3">ATCC BAA-613 / DSM 15670 / CCUG 46953 / JCM 12243 / WAL 16351</strain>
    </source>
</reference>
<dbReference type="AlphaFoldDB" id="A8S424"/>
<dbReference type="eggNOG" id="ENOG50328MB">
    <property type="taxonomic scope" value="Bacteria"/>
</dbReference>
<organism evidence="2 3">
    <name type="scientific">Enterocloster bolteae (strain ATCC BAA-613 / DSM 15670 / CCUG 46953 / JCM 12243 / WAL 16351)</name>
    <name type="common">Clostridium bolteae</name>
    <dbReference type="NCBI Taxonomy" id="411902"/>
    <lineage>
        <taxon>Bacteria</taxon>
        <taxon>Bacillati</taxon>
        <taxon>Bacillota</taxon>
        <taxon>Clostridia</taxon>
        <taxon>Lachnospirales</taxon>
        <taxon>Lachnospiraceae</taxon>
        <taxon>Enterocloster</taxon>
    </lineage>
</organism>
<dbReference type="PaxDb" id="411902-CLOBOL_06798"/>
<gene>
    <name evidence="2" type="ORF">CLOBOL_06798</name>
</gene>
<evidence type="ECO:0000313" key="2">
    <source>
        <dbReference type="EMBL" id="EDP13166.1"/>
    </source>
</evidence>
<dbReference type="Pfam" id="PF07878">
    <property type="entry name" value="RHH_5"/>
    <property type="match status" value="1"/>
</dbReference>
<feature type="domain" description="CopG-like ribbon-helix-helix" evidence="1">
    <location>
        <begin position="12"/>
        <end position="52"/>
    </location>
</feature>
<name>A8S424_ENTBW</name>
<dbReference type="InterPro" id="IPR012869">
    <property type="entry name" value="RHH_5"/>
</dbReference>
<evidence type="ECO:0000313" key="3">
    <source>
        <dbReference type="Proteomes" id="UP000005396"/>
    </source>
</evidence>